<reference evidence="1 2" key="1">
    <citation type="submission" date="2016-03" db="EMBL/GenBank/DDBJ databases">
        <title>Cyphomyrmex costatus WGS genome.</title>
        <authorList>
            <person name="Nygaard S."/>
            <person name="Hu H."/>
            <person name="Boomsma J."/>
            <person name="Zhang G."/>
        </authorList>
    </citation>
    <scope>NUCLEOTIDE SEQUENCE [LARGE SCALE GENOMIC DNA]</scope>
    <source>
        <strain evidence="1">MS0001</strain>
        <tissue evidence="1">Whole body</tissue>
    </source>
</reference>
<gene>
    <name evidence="1" type="ORF">ALC62_14331</name>
</gene>
<proteinExistence type="predicted"/>
<organism evidence="1 2">
    <name type="scientific">Cyphomyrmex costatus</name>
    <dbReference type="NCBI Taxonomy" id="456900"/>
    <lineage>
        <taxon>Eukaryota</taxon>
        <taxon>Metazoa</taxon>
        <taxon>Ecdysozoa</taxon>
        <taxon>Arthropoda</taxon>
        <taxon>Hexapoda</taxon>
        <taxon>Insecta</taxon>
        <taxon>Pterygota</taxon>
        <taxon>Neoptera</taxon>
        <taxon>Endopterygota</taxon>
        <taxon>Hymenoptera</taxon>
        <taxon>Apocrita</taxon>
        <taxon>Aculeata</taxon>
        <taxon>Formicoidea</taxon>
        <taxon>Formicidae</taxon>
        <taxon>Myrmicinae</taxon>
        <taxon>Cyphomyrmex</taxon>
    </lineage>
</organism>
<protein>
    <submittedName>
        <fullName evidence="1">Uncharacterized protein</fullName>
    </submittedName>
</protein>
<dbReference type="AlphaFoldDB" id="A0A151I8N9"/>
<sequence>MENFACGIDIVISNRCINDASNNAYPCELELFSLTTFFSVEAVTCCNGEGTGDECLLELESALTSSSSSVGNFDTFFLFNPGTLLSMTTPDENWNQQVLHVPVQKAVQLVLVAALDLAFLYIKHMQAIHDHNCISLLTP</sequence>
<dbReference type="EMBL" id="KQ978338">
    <property type="protein sequence ID" value="KYM95031.1"/>
    <property type="molecule type" value="Genomic_DNA"/>
</dbReference>
<dbReference type="Proteomes" id="UP000078542">
    <property type="component" value="Unassembled WGS sequence"/>
</dbReference>
<evidence type="ECO:0000313" key="2">
    <source>
        <dbReference type="Proteomes" id="UP000078542"/>
    </source>
</evidence>
<name>A0A151I8N9_9HYME</name>
<evidence type="ECO:0000313" key="1">
    <source>
        <dbReference type="EMBL" id="KYM95031.1"/>
    </source>
</evidence>
<accession>A0A151I8N9</accession>
<keyword evidence="2" id="KW-1185">Reference proteome</keyword>